<feature type="compositionally biased region" description="Acidic residues" evidence="1">
    <location>
        <begin position="84"/>
        <end position="93"/>
    </location>
</feature>
<accession>A0A8T3C158</accession>
<evidence type="ECO:0000313" key="3">
    <source>
        <dbReference type="Proteomes" id="UP000829196"/>
    </source>
</evidence>
<keyword evidence="3" id="KW-1185">Reference proteome</keyword>
<dbReference type="EMBL" id="JAGYWB010000003">
    <property type="protein sequence ID" value="KAI0526787.1"/>
    <property type="molecule type" value="Genomic_DNA"/>
</dbReference>
<protein>
    <submittedName>
        <fullName evidence="2">Uncharacterized protein</fullName>
    </submittedName>
</protein>
<dbReference type="Proteomes" id="UP000829196">
    <property type="component" value="Unassembled WGS sequence"/>
</dbReference>
<gene>
    <name evidence="2" type="ORF">KFK09_002378</name>
</gene>
<name>A0A8T3C158_DENNO</name>
<dbReference type="AlphaFoldDB" id="A0A8T3C158"/>
<organism evidence="2 3">
    <name type="scientific">Dendrobium nobile</name>
    <name type="common">Orchid</name>
    <dbReference type="NCBI Taxonomy" id="94219"/>
    <lineage>
        <taxon>Eukaryota</taxon>
        <taxon>Viridiplantae</taxon>
        <taxon>Streptophyta</taxon>
        <taxon>Embryophyta</taxon>
        <taxon>Tracheophyta</taxon>
        <taxon>Spermatophyta</taxon>
        <taxon>Magnoliopsida</taxon>
        <taxon>Liliopsida</taxon>
        <taxon>Asparagales</taxon>
        <taxon>Orchidaceae</taxon>
        <taxon>Epidendroideae</taxon>
        <taxon>Malaxideae</taxon>
        <taxon>Dendrobiinae</taxon>
        <taxon>Dendrobium</taxon>
    </lineage>
</organism>
<dbReference type="OrthoDB" id="999951at2759"/>
<dbReference type="PANTHER" id="PTHR31704:SF37">
    <property type="entry name" value="HEAT SHOCK PROTEIN"/>
    <property type="match status" value="1"/>
</dbReference>
<proteinExistence type="predicted"/>
<comment type="caution">
    <text evidence="2">The sequence shown here is derived from an EMBL/GenBank/DDBJ whole genome shotgun (WGS) entry which is preliminary data.</text>
</comment>
<reference evidence="2" key="1">
    <citation type="journal article" date="2022" name="Front. Genet.">
        <title>Chromosome-Scale Assembly of the Dendrobium nobile Genome Provides Insights Into the Molecular Mechanism of the Biosynthesis of the Medicinal Active Ingredient of Dendrobium.</title>
        <authorList>
            <person name="Xu Q."/>
            <person name="Niu S.-C."/>
            <person name="Li K.-L."/>
            <person name="Zheng P.-J."/>
            <person name="Zhang X.-J."/>
            <person name="Jia Y."/>
            <person name="Liu Y."/>
            <person name="Niu Y.-X."/>
            <person name="Yu L.-H."/>
            <person name="Chen D.-F."/>
            <person name="Zhang G.-Q."/>
        </authorList>
    </citation>
    <scope>NUCLEOTIDE SEQUENCE</scope>
    <source>
        <tissue evidence="2">Leaf</tissue>
    </source>
</reference>
<sequence>MHGETGIGWNPLKKTIDASNEWWSEKLQVFPLAKKFRYNGIMPELEEKLDIMFGRVVATGANVWVPNFGVLPPELRDVDDIASSEEEHQDDEVNTLHTNSIEDPIIGD</sequence>
<evidence type="ECO:0000313" key="2">
    <source>
        <dbReference type="EMBL" id="KAI0526787.1"/>
    </source>
</evidence>
<feature type="region of interest" description="Disordered" evidence="1">
    <location>
        <begin position="84"/>
        <end position="108"/>
    </location>
</feature>
<dbReference type="PANTHER" id="PTHR31704">
    <property type="entry name" value="MYB/SANT-LIKE DNA-BINDING DOMAIN PROTEIN-RELATED"/>
    <property type="match status" value="1"/>
</dbReference>
<evidence type="ECO:0000256" key="1">
    <source>
        <dbReference type="SAM" id="MobiDB-lite"/>
    </source>
</evidence>